<name>A0AAD5TIJ4_9FUNG</name>
<proteinExistence type="inferred from homology"/>
<sequence>MTRQTGVIKVGRTCTRPQHHPPPAPSQLSLMHPALKASLTSGVLFTAGDILSQKLVPSLASHNPQGFVDWERTAKFGICGAVLHGPYFLYGFRQVDKLIGTAQPSFACAIKKAAVSQVTLFPVFIASFLSLSALLDGVSPKERVEAKFQEVFVNGALVWPLANVISFRFVPVALRIPYVNLVGLGWNTYLSSVNGARIPEHEIPV</sequence>
<keyword evidence="8" id="KW-1185">Reference proteome</keyword>
<accession>A0AAD5TIJ4</accession>
<comment type="subcellular location">
    <subcellularLocation>
        <location evidence="1">Membrane</location>
        <topology evidence="1">Multi-pass membrane protein</topology>
    </subcellularLocation>
</comment>
<dbReference type="Pfam" id="PF04117">
    <property type="entry name" value="Mpv17_PMP22"/>
    <property type="match status" value="1"/>
</dbReference>
<organism evidence="7 8">
    <name type="scientific">Geranomyces variabilis</name>
    <dbReference type="NCBI Taxonomy" id="109894"/>
    <lineage>
        <taxon>Eukaryota</taxon>
        <taxon>Fungi</taxon>
        <taxon>Fungi incertae sedis</taxon>
        <taxon>Chytridiomycota</taxon>
        <taxon>Chytridiomycota incertae sedis</taxon>
        <taxon>Chytridiomycetes</taxon>
        <taxon>Spizellomycetales</taxon>
        <taxon>Powellomycetaceae</taxon>
        <taxon>Geranomyces</taxon>
    </lineage>
</organism>
<keyword evidence="4 6" id="KW-1133">Transmembrane helix</keyword>
<evidence type="ECO:0000256" key="2">
    <source>
        <dbReference type="ARBA" id="ARBA00006824"/>
    </source>
</evidence>
<dbReference type="Proteomes" id="UP001212152">
    <property type="component" value="Unassembled WGS sequence"/>
</dbReference>
<evidence type="ECO:0000256" key="5">
    <source>
        <dbReference type="ARBA" id="ARBA00023136"/>
    </source>
</evidence>
<keyword evidence="5 6" id="KW-0472">Membrane</keyword>
<gene>
    <name evidence="7" type="ORF">HDU87_005744</name>
</gene>
<dbReference type="AlphaFoldDB" id="A0AAD5TIJ4"/>
<feature type="transmembrane region" description="Helical" evidence="6">
    <location>
        <begin position="120"/>
        <end position="139"/>
    </location>
</feature>
<evidence type="ECO:0000256" key="4">
    <source>
        <dbReference type="ARBA" id="ARBA00022989"/>
    </source>
</evidence>
<dbReference type="GO" id="GO:0005737">
    <property type="term" value="C:cytoplasm"/>
    <property type="evidence" value="ECO:0007669"/>
    <property type="project" value="TreeGrafter"/>
</dbReference>
<dbReference type="PANTHER" id="PTHR11266:SF116">
    <property type="entry name" value="MPV17-LIKE PROTEIN"/>
    <property type="match status" value="1"/>
</dbReference>
<reference evidence="7" key="1">
    <citation type="submission" date="2020-05" db="EMBL/GenBank/DDBJ databases">
        <title>Phylogenomic resolution of chytrid fungi.</title>
        <authorList>
            <person name="Stajich J.E."/>
            <person name="Amses K."/>
            <person name="Simmons R."/>
            <person name="Seto K."/>
            <person name="Myers J."/>
            <person name="Bonds A."/>
            <person name="Quandt C.A."/>
            <person name="Barry K."/>
            <person name="Liu P."/>
            <person name="Grigoriev I."/>
            <person name="Longcore J.E."/>
            <person name="James T.Y."/>
        </authorList>
    </citation>
    <scope>NUCLEOTIDE SEQUENCE</scope>
    <source>
        <strain evidence="7">JEL0379</strain>
    </source>
</reference>
<feature type="transmembrane region" description="Helical" evidence="6">
    <location>
        <begin position="151"/>
        <end position="170"/>
    </location>
</feature>
<evidence type="ECO:0000313" key="7">
    <source>
        <dbReference type="EMBL" id="KAJ3175751.1"/>
    </source>
</evidence>
<protein>
    <submittedName>
        <fullName evidence="7">Uncharacterized protein</fullName>
    </submittedName>
</protein>
<evidence type="ECO:0000256" key="3">
    <source>
        <dbReference type="ARBA" id="ARBA00022692"/>
    </source>
</evidence>
<evidence type="ECO:0000256" key="1">
    <source>
        <dbReference type="ARBA" id="ARBA00004141"/>
    </source>
</evidence>
<evidence type="ECO:0000256" key="6">
    <source>
        <dbReference type="RuleBase" id="RU363053"/>
    </source>
</evidence>
<comment type="similarity">
    <text evidence="2 6">Belongs to the peroxisomal membrane protein PXMP2/4 family.</text>
</comment>
<dbReference type="PANTHER" id="PTHR11266">
    <property type="entry name" value="PEROXISOMAL MEMBRANE PROTEIN 2, PXMP2 MPV17"/>
    <property type="match status" value="1"/>
</dbReference>
<comment type="caution">
    <text evidence="7">The sequence shown here is derived from an EMBL/GenBank/DDBJ whole genome shotgun (WGS) entry which is preliminary data.</text>
</comment>
<dbReference type="EMBL" id="JADGJQ010000048">
    <property type="protein sequence ID" value="KAJ3175751.1"/>
    <property type="molecule type" value="Genomic_DNA"/>
</dbReference>
<dbReference type="GO" id="GO:0016020">
    <property type="term" value="C:membrane"/>
    <property type="evidence" value="ECO:0007669"/>
    <property type="project" value="UniProtKB-SubCell"/>
</dbReference>
<keyword evidence="3 6" id="KW-0812">Transmembrane</keyword>
<dbReference type="InterPro" id="IPR007248">
    <property type="entry name" value="Mpv17_PMP22"/>
</dbReference>
<evidence type="ECO:0000313" key="8">
    <source>
        <dbReference type="Proteomes" id="UP001212152"/>
    </source>
</evidence>